<feature type="chain" id="PRO_5038826452" description="Endonuclease/exonuclease/phosphatase domain-containing protein" evidence="1">
    <location>
        <begin position="18"/>
        <end position="129"/>
    </location>
</feature>
<comment type="caution">
    <text evidence="2">The sequence shown here is derived from an EMBL/GenBank/DDBJ whole genome shotgun (WGS) entry which is preliminary data.</text>
</comment>
<evidence type="ECO:0000313" key="2">
    <source>
        <dbReference type="EMBL" id="MBO8486076.1"/>
    </source>
</evidence>
<accession>A0A9D9J3Y5</accession>
<dbReference type="Proteomes" id="UP000823750">
    <property type="component" value="Unassembled WGS sequence"/>
</dbReference>
<keyword evidence="1" id="KW-0732">Signal</keyword>
<feature type="signal peptide" evidence="1">
    <location>
        <begin position="1"/>
        <end position="17"/>
    </location>
</feature>
<evidence type="ECO:0008006" key="4">
    <source>
        <dbReference type="Google" id="ProtNLM"/>
    </source>
</evidence>
<dbReference type="SUPFAM" id="SSF56219">
    <property type="entry name" value="DNase I-like"/>
    <property type="match status" value="1"/>
</dbReference>
<sequence length="129" mass="13825">MKRFLTLIIAGIVCANAAFPANSIEKGRRLRIVTYNVGAFGKTDESDIRTVAGMIEELGADAIALQETDSCTARSGRDTAQVELFCKEMDGSKDTAGWQPFFGKAMPFDGGAYGVGAAIAPHIRVIRTH</sequence>
<protein>
    <recommendedName>
        <fullName evidence="4">Endonuclease/exonuclease/phosphatase domain-containing protein</fullName>
    </recommendedName>
</protein>
<dbReference type="EMBL" id="JADILX010000094">
    <property type="protein sequence ID" value="MBO8486076.1"/>
    <property type="molecule type" value="Genomic_DNA"/>
</dbReference>
<dbReference type="InterPro" id="IPR036691">
    <property type="entry name" value="Endo/exonu/phosph_ase_sf"/>
</dbReference>
<dbReference type="Gene3D" id="3.60.10.10">
    <property type="entry name" value="Endonuclease/exonuclease/phosphatase"/>
    <property type="match status" value="1"/>
</dbReference>
<reference evidence="2" key="2">
    <citation type="journal article" date="2021" name="PeerJ">
        <title>Extensive microbial diversity within the chicken gut microbiome revealed by metagenomics and culture.</title>
        <authorList>
            <person name="Gilroy R."/>
            <person name="Ravi A."/>
            <person name="Getino M."/>
            <person name="Pursley I."/>
            <person name="Horton D.L."/>
            <person name="Alikhan N.F."/>
            <person name="Baker D."/>
            <person name="Gharbi K."/>
            <person name="Hall N."/>
            <person name="Watson M."/>
            <person name="Adriaenssens E.M."/>
            <person name="Foster-Nyarko E."/>
            <person name="Jarju S."/>
            <person name="Secka A."/>
            <person name="Antonio M."/>
            <person name="Oren A."/>
            <person name="Chaudhuri R.R."/>
            <person name="La Ragione R."/>
            <person name="Hildebrand F."/>
            <person name="Pallen M.J."/>
        </authorList>
    </citation>
    <scope>NUCLEOTIDE SEQUENCE</scope>
    <source>
        <strain evidence="2">B2-16538</strain>
    </source>
</reference>
<organism evidence="2 3">
    <name type="scientific">Candidatus Cryptobacteroides excrementavium</name>
    <dbReference type="NCBI Taxonomy" id="2840759"/>
    <lineage>
        <taxon>Bacteria</taxon>
        <taxon>Pseudomonadati</taxon>
        <taxon>Bacteroidota</taxon>
        <taxon>Bacteroidia</taxon>
        <taxon>Bacteroidales</taxon>
        <taxon>Candidatus Cryptobacteroides</taxon>
    </lineage>
</organism>
<reference evidence="2" key="1">
    <citation type="submission" date="2020-10" db="EMBL/GenBank/DDBJ databases">
        <authorList>
            <person name="Gilroy R."/>
        </authorList>
    </citation>
    <scope>NUCLEOTIDE SEQUENCE</scope>
    <source>
        <strain evidence="2">B2-16538</strain>
    </source>
</reference>
<proteinExistence type="predicted"/>
<evidence type="ECO:0000313" key="3">
    <source>
        <dbReference type="Proteomes" id="UP000823750"/>
    </source>
</evidence>
<name>A0A9D9J3Y5_9BACT</name>
<gene>
    <name evidence="2" type="ORF">IAB78_06590</name>
</gene>
<dbReference type="AlphaFoldDB" id="A0A9D9J3Y5"/>
<evidence type="ECO:0000256" key="1">
    <source>
        <dbReference type="SAM" id="SignalP"/>
    </source>
</evidence>